<dbReference type="Proteomes" id="UP001210609">
    <property type="component" value="Chromosome"/>
</dbReference>
<evidence type="ECO:0000313" key="6">
    <source>
        <dbReference type="EMBL" id="WAT96197.1"/>
    </source>
</evidence>
<keyword evidence="8" id="KW-1185">Reference proteome</keyword>
<dbReference type="RefSeq" id="WP_159485713.1">
    <property type="nucleotide sequence ID" value="NZ_BLIP01000001.1"/>
</dbReference>
<keyword evidence="2 6" id="KW-0067">ATP-binding</keyword>
<dbReference type="Gene3D" id="3.40.50.300">
    <property type="entry name" value="P-loop containing nucleotide triphosphate hydrolases"/>
    <property type="match status" value="1"/>
</dbReference>
<dbReference type="Pfam" id="PF00005">
    <property type="entry name" value="ABC_tran"/>
    <property type="match status" value="1"/>
</dbReference>
<dbReference type="SMART" id="SM00382">
    <property type="entry name" value="AAA"/>
    <property type="match status" value="1"/>
</dbReference>
<evidence type="ECO:0000313" key="8">
    <source>
        <dbReference type="Proteomes" id="UP001210609"/>
    </source>
</evidence>
<organism evidence="5 7">
    <name type="scientific">Streptomyces nigrescens</name>
    <dbReference type="NCBI Taxonomy" id="1920"/>
    <lineage>
        <taxon>Bacteria</taxon>
        <taxon>Bacillati</taxon>
        <taxon>Actinomycetota</taxon>
        <taxon>Actinomycetes</taxon>
        <taxon>Kitasatosporales</taxon>
        <taxon>Streptomycetaceae</taxon>
        <taxon>Streptomyces</taxon>
    </lineage>
</organism>
<dbReference type="InterPro" id="IPR003439">
    <property type="entry name" value="ABC_transporter-like_ATP-bd"/>
</dbReference>
<dbReference type="GO" id="GO:0005524">
    <property type="term" value="F:ATP binding"/>
    <property type="evidence" value="ECO:0007669"/>
    <property type="project" value="UniProtKB-KW"/>
</dbReference>
<dbReference type="PANTHER" id="PTHR43582">
    <property type="entry name" value="LINEARMYCIN RESISTANCE ATP-BINDING PROTEIN LNRL"/>
    <property type="match status" value="1"/>
</dbReference>
<dbReference type="PROSITE" id="PS50893">
    <property type="entry name" value="ABC_TRANSPORTER_2"/>
    <property type="match status" value="1"/>
</dbReference>
<evidence type="ECO:0000259" key="4">
    <source>
        <dbReference type="PROSITE" id="PS50893"/>
    </source>
</evidence>
<protein>
    <submittedName>
        <fullName evidence="6">ATP-binding cassette domain-containing protein</fullName>
    </submittedName>
</protein>
<evidence type="ECO:0000256" key="3">
    <source>
        <dbReference type="SAM" id="MobiDB-lite"/>
    </source>
</evidence>
<dbReference type="EMBL" id="BLIP01000001">
    <property type="protein sequence ID" value="GFE21533.1"/>
    <property type="molecule type" value="Genomic_DNA"/>
</dbReference>
<dbReference type="AlphaFoldDB" id="A0A640TCP4"/>
<dbReference type="InterPro" id="IPR027417">
    <property type="entry name" value="P-loop_NTPase"/>
</dbReference>
<dbReference type="GO" id="GO:0016887">
    <property type="term" value="F:ATP hydrolysis activity"/>
    <property type="evidence" value="ECO:0007669"/>
    <property type="project" value="InterPro"/>
</dbReference>
<dbReference type="EMBL" id="CP114202">
    <property type="protein sequence ID" value="WAT96197.1"/>
    <property type="molecule type" value="Genomic_DNA"/>
</dbReference>
<evidence type="ECO:0000313" key="5">
    <source>
        <dbReference type="EMBL" id="GFE21533.1"/>
    </source>
</evidence>
<feature type="region of interest" description="Disordered" evidence="3">
    <location>
        <begin position="1"/>
        <end position="50"/>
    </location>
</feature>
<dbReference type="InterPro" id="IPR017871">
    <property type="entry name" value="ABC_transporter-like_CS"/>
</dbReference>
<feature type="compositionally biased region" description="Low complexity" evidence="3">
    <location>
        <begin position="299"/>
        <end position="330"/>
    </location>
</feature>
<feature type="region of interest" description="Disordered" evidence="3">
    <location>
        <begin position="276"/>
        <end position="381"/>
    </location>
</feature>
<feature type="compositionally biased region" description="Pro residues" evidence="3">
    <location>
        <begin position="25"/>
        <end position="48"/>
    </location>
</feature>
<keyword evidence="1" id="KW-0547">Nucleotide-binding</keyword>
<reference evidence="6 8" key="2">
    <citation type="submission" date="2022-12" db="EMBL/GenBank/DDBJ databases">
        <authorList>
            <person name="Ruckert C."/>
            <person name="Busche T."/>
            <person name="Kalinowski J."/>
            <person name="Wittmann C."/>
        </authorList>
    </citation>
    <scope>NUCLEOTIDE SEQUENCE [LARGE SCALE GENOMIC DNA]</scope>
    <source>
        <strain evidence="6 8">DSM 40555</strain>
    </source>
</reference>
<reference evidence="5 7" key="1">
    <citation type="submission" date="2019-12" db="EMBL/GenBank/DDBJ databases">
        <title>Whole genome shotgun sequence of Streptomyces libani subsp. libani NBRC 13452.</title>
        <authorList>
            <person name="Ichikawa N."/>
            <person name="Kimura A."/>
            <person name="Kitahashi Y."/>
            <person name="Komaki H."/>
            <person name="Tamura T."/>
        </authorList>
    </citation>
    <scope>NUCLEOTIDE SEQUENCE [LARGE SCALE GENOMIC DNA]</scope>
    <source>
        <strain evidence="5 7">NBRC 13452</strain>
    </source>
</reference>
<evidence type="ECO:0000313" key="7">
    <source>
        <dbReference type="Proteomes" id="UP000429552"/>
    </source>
</evidence>
<accession>A0A640TCP4</accession>
<evidence type="ECO:0000256" key="1">
    <source>
        <dbReference type="ARBA" id="ARBA00022741"/>
    </source>
</evidence>
<dbReference type="InterPro" id="IPR003593">
    <property type="entry name" value="AAA+_ATPase"/>
</dbReference>
<proteinExistence type="predicted"/>
<gene>
    <name evidence="5" type="ORF">Sliba_19860</name>
    <name evidence="6" type="ORF">STRLI_001997</name>
</gene>
<dbReference type="PANTHER" id="PTHR43582:SF2">
    <property type="entry name" value="LINEARMYCIN RESISTANCE ATP-BINDING PROTEIN LNRL"/>
    <property type="match status" value="1"/>
</dbReference>
<dbReference type="Proteomes" id="UP000429552">
    <property type="component" value="Unassembled WGS sequence"/>
</dbReference>
<evidence type="ECO:0000256" key="2">
    <source>
        <dbReference type="ARBA" id="ARBA00022840"/>
    </source>
</evidence>
<dbReference type="PROSITE" id="PS00211">
    <property type="entry name" value="ABC_TRANSPORTER_1"/>
    <property type="match status" value="1"/>
</dbReference>
<dbReference type="SUPFAM" id="SSF52540">
    <property type="entry name" value="P-loop containing nucleoside triphosphate hydrolases"/>
    <property type="match status" value="1"/>
</dbReference>
<sequence>MTTDDEGGRGRLTGPAGPDEEPHTPAAPAPDAPGPNAPLPDAPGPNAPVPDAVTCRALRYAFGETKAVDGVDLSVRTGEVFGLLGPNGAGKTTAIRCITTLLPVPAGMVRVFGHDAAKERMAVRRLLGYVPQQLSADAGLTGRENVALFARVFDVSRRERAARVTQALAAVGLTDAAGRLAKTYSGGMIRRLELAQALVSAPRLLMLDEPTIGLDPIARTSVWEHINAVRAATGMTVLVTTHYMDEADQYCDRLALMHQGRIRALGTPDELRSALRARRRATRTPAAAHPAPLTPGTPTPAAAPDTSAETAPVSAPDTSATTAPASAPSTPSSPPSAPSRPSDTEPTLEDVFRDVAGSGLDEQSGDFRDVRSTRRTANRVG</sequence>
<feature type="domain" description="ABC transporter" evidence="4">
    <location>
        <begin position="53"/>
        <end position="284"/>
    </location>
</feature>
<name>A0A640TCP4_STRNI</name>